<name>A0AAV4BP88_9GAST</name>
<accession>A0AAV4BP88</accession>
<comment type="caution">
    <text evidence="1">The sequence shown here is derived from an EMBL/GenBank/DDBJ whole genome shotgun (WGS) entry which is preliminary data.</text>
</comment>
<protein>
    <submittedName>
        <fullName evidence="1">Uncharacterized protein</fullName>
    </submittedName>
</protein>
<sequence>MEIEPVFLCAAVHEVSLPACVYDLGSHGFLTNFCSASPTGKQSITNRRKSGINTPAPPSTHSGLYKCLGRYKQHGSYTTLLVSNPKWP</sequence>
<organism evidence="1 2">
    <name type="scientific">Plakobranchus ocellatus</name>
    <dbReference type="NCBI Taxonomy" id="259542"/>
    <lineage>
        <taxon>Eukaryota</taxon>
        <taxon>Metazoa</taxon>
        <taxon>Spiralia</taxon>
        <taxon>Lophotrochozoa</taxon>
        <taxon>Mollusca</taxon>
        <taxon>Gastropoda</taxon>
        <taxon>Heterobranchia</taxon>
        <taxon>Euthyneura</taxon>
        <taxon>Panpulmonata</taxon>
        <taxon>Sacoglossa</taxon>
        <taxon>Placobranchoidea</taxon>
        <taxon>Plakobranchidae</taxon>
        <taxon>Plakobranchus</taxon>
    </lineage>
</organism>
<keyword evidence="2" id="KW-1185">Reference proteome</keyword>
<dbReference type="Proteomes" id="UP000735302">
    <property type="component" value="Unassembled WGS sequence"/>
</dbReference>
<gene>
    <name evidence="1" type="ORF">PoB_004769200</name>
</gene>
<dbReference type="EMBL" id="BLXT01005251">
    <property type="protein sequence ID" value="GFO21187.1"/>
    <property type="molecule type" value="Genomic_DNA"/>
</dbReference>
<proteinExistence type="predicted"/>
<reference evidence="1 2" key="1">
    <citation type="journal article" date="2021" name="Elife">
        <title>Chloroplast acquisition without the gene transfer in kleptoplastic sea slugs, Plakobranchus ocellatus.</title>
        <authorList>
            <person name="Maeda T."/>
            <person name="Takahashi S."/>
            <person name="Yoshida T."/>
            <person name="Shimamura S."/>
            <person name="Takaki Y."/>
            <person name="Nagai Y."/>
            <person name="Toyoda A."/>
            <person name="Suzuki Y."/>
            <person name="Arimoto A."/>
            <person name="Ishii H."/>
            <person name="Satoh N."/>
            <person name="Nishiyama T."/>
            <person name="Hasebe M."/>
            <person name="Maruyama T."/>
            <person name="Minagawa J."/>
            <person name="Obokata J."/>
            <person name="Shigenobu S."/>
        </authorList>
    </citation>
    <scope>NUCLEOTIDE SEQUENCE [LARGE SCALE GENOMIC DNA]</scope>
</reference>
<evidence type="ECO:0000313" key="2">
    <source>
        <dbReference type="Proteomes" id="UP000735302"/>
    </source>
</evidence>
<evidence type="ECO:0000313" key="1">
    <source>
        <dbReference type="EMBL" id="GFO21187.1"/>
    </source>
</evidence>
<dbReference type="AlphaFoldDB" id="A0AAV4BP88"/>